<name>A0ABN6NBQ8_9BACT</name>
<evidence type="ECO:0000256" key="1">
    <source>
        <dbReference type="SAM" id="SignalP"/>
    </source>
</evidence>
<feature type="chain" id="PRO_5047474414" description="Glycine zipper domain-containing protein" evidence="1">
    <location>
        <begin position="23"/>
        <end position="138"/>
    </location>
</feature>
<dbReference type="RefSeq" id="WP_248343189.1">
    <property type="nucleotide sequence ID" value="NZ_AP025592.1"/>
</dbReference>
<dbReference type="Proteomes" id="UP001162734">
    <property type="component" value="Chromosome"/>
</dbReference>
<dbReference type="EMBL" id="AP025592">
    <property type="protein sequence ID" value="BDG10689.1"/>
    <property type="molecule type" value="Genomic_DNA"/>
</dbReference>
<evidence type="ECO:0008006" key="4">
    <source>
        <dbReference type="Google" id="ProtNLM"/>
    </source>
</evidence>
<proteinExistence type="predicted"/>
<evidence type="ECO:0000313" key="3">
    <source>
        <dbReference type="Proteomes" id="UP001162734"/>
    </source>
</evidence>
<sequence>MKRFIAAVSLLTLLAAPPLARAVDRLPGSLAPGAPRSGDLALDMGGGAGDGGAANVALSALYGGLAGALVGAGIGLIEGGNYGRDIAIGAGVGVVAGATWGVVSGTQNRDQRLASDGMSSPDRDPVMNGHAAGIVAEF</sequence>
<gene>
    <name evidence="2" type="ORF">AMPC_38020</name>
</gene>
<protein>
    <recommendedName>
        <fullName evidence="4">Glycine zipper domain-containing protein</fullName>
    </recommendedName>
</protein>
<keyword evidence="1" id="KW-0732">Signal</keyword>
<evidence type="ECO:0000313" key="2">
    <source>
        <dbReference type="EMBL" id="BDG10689.1"/>
    </source>
</evidence>
<feature type="signal peptide" evidence="1">
    <location>
        <begin position="1"/>
        <end position="22"/>
    </location>
</feature>
<reference evidence="3" key="1">
    <citation type="journal article" date="2022" name="Int. J. Syst. Evol. Microbiol.">
        <title>Anaeromyxobacter oryzae sp. nov., Anaeromyxobacter diazotrophicus sp. nov. and Anaeromyxobacter paludicola sp. nov., isolated from paddy soils.</title>
        <authorList>
            <person name="Itoh H."/>
            <person name="Xu Z."/>
            <person name="Mise K."/>
            <person name="Masuda Y."/>
            <person name="Ushijima N."/>
            <person name="Hayakawa C."/>
            <person name="Shiratori Y."/>
            <person name="Senoo K."/>
        </authorList>
    </citation>
    <scope>NUCLEOTIDE SEQUENCE [LARGE SCALE GENOMIC DNA]</scope>
    <source>
        <strain evidence="3">Red630</strain>
    </source>
</reference>
<keyword evidence="3" id="KW-1185">Reference proteome</keyword>
<organism evidence="2 3">
    <name type="scientific">Anaeromyxobacter paludicola</name>
    <dbReference type="NCBI Taxonomy" id="2918171"/>
    <lineage>
        <taxon>Bacteria</taxon>
        <taxon>Pseudomonadati</taxon>
        <taxon>Myxococcota</taxon>
        <taxon>Myxococcia</taxon>
        <taxon>Myxococcales</taxon>
        <taxon>Cystobacterineae</taxon>
        <taxon>Anaeromyxobacteraceae</taxon>
        <taxon>Anaeromyxobacter</taxon>
    </lineage>
</organism>
<accession>A0ABN6NBQ8</accession>